<comment type="catalytic activity">
    <reaction evidence="8">
        <text>L-ornithine + H(+) = putrescine + CO2</text>
        <dbReference type="Rhea" id="RHEA:22964"/>
        <dbReference type="ChEBI" id="CHEBI:15378"/>
        <dbReference type="ChEBI" id="CHEBI:16526"/>
        <dbReference type="ChEBI" id="CHEBI:46911"/>
        <dbReference type="ChEBI" id="CHEBI:326268"/>
        <dbReference type="EC" id="4.1.1.17"/>
    </reaction>
</comment>
<dbReference type="GO" id="GO:0005737">
    <property type="term" value="C:cytoplasm"/>
    <property type="evidence" value="ECO:0007669"/>
    <property type="project" value="TreeGrafter"/>
</dbReference>
<dbReference type="InParanoid" id="A0A067PVZ0"/>
<dbReference type="EC" id="4.1.1.17" evidence="6"/>
<dbReference type="AlphaFoldDB" id="A0A067PVZ0"/>
<keyword evidence="3 9" id="KW-0663">Pyridoxal phosphate</keyword>
<dbReference type="Gene3D" id="2.40.37.10">
    <property type="entry name" value="Lyase, Ornithine Decarboxylase, Chain A, domain 1"/>
    <property type="match status" value="1"/>
</dbReference>
<evidence type="ECO:0000256" key="6">
    <source>
        <dbReference type="ARBA" id="ARBA00034138"/>
    </source>
</evidence>
<gene>
    <name evidence="11" type="ORF">JAAARDRAFT_127685</name>
</gene>
<dbReference type="EMBL" id="KL197716">
    <property type="protein sequence ID" value="KDQ58978.1"/>
    <property type="molecule type" value="Genomic_DNA"/>
</dbReference>
<proteinExistence type="inferred from homology"/>
<organism evidence="11 12">
    <name type="scientific">Jaapia argillacea MUCL 33604</name>
    <dbReference type="NCBI Taxonomy" id="933084"/>
    <lineage>
        <taxon>Eukaryota</taxon>
        <taxon>Fungi</taxon>
        <taxon>Dikarya</taxon>
        <taxon>Basidiomycota</taxon>
        <taxon>Agaricomycotina</taxon>
        <taxon>Agaricomycetes</taxon>
        <taxon>Agaricomycetidae</taxon>
        <taxon>Jaapiales</taxon>
        <taxon>Jaapiaceae</taxon>
        <taxon>Jaapia</taxon>
    </lineage>
</organism>
<dbReference type="GO" id="GO:0004586">
    <property type="term" value="F:ornithine decarboxylase activity"/>
    <property type="evidence" value="ECO:0007669"/>
    <property type="project" value="UniProtKB-EC"/>
</dbReference>
<feature type="modified residue" description="N6-(pyridoxal phosphate)lysine" evidence="9">
    <location>
        <position position="47"/>
    </location>
</feature>
<dbReference type="Pfam" id="PF02784">
    <property type="entry name" value="Orn_Arg_deC_N"/>
    <property type="match status" value="1"/>
</dbReference>
<dbReference type="PANTHER" id="PTHR11482:SF6">
    <property type="entry name" value="ORNITHINE DECARBOXYLASE 1-RELATED"/>
    <property type="match status" value="1"/>
</dbReference>
<dbReference type="STRING" id="933084.A0A067PVZ0"/>
<dbReference type="PROSITE" id="PS00878">
    <property type="entry name" value="ODR_DC_2_1"/>
    <property type="match status" value="1"/>
</dbReference>
<dbReference type="FunCoup" id="A0A067PVZ0">
    <property type="interactions" value="273"/>
</dbReference>
<evidence type="ECO:0000256" key="8">
    <source>
        <dbReference type="ARBA" id="ARBA00049127"/>
    </source>
</evidence>
<evidence type="ECO:0000256" key="2">
    <source>
        <dbReference type="ARBA" id="ARBA00008872"/>
    </source>
</evidence>
<dbReference type="SUPFAM" id="SSF51419">
    <property type="entry name" value="PLP-binding barrel"/>
    <property type="match status" value="1"/>
</dbReference>
<dbReference type="InterPro" id="IPR022653">
    <property type="entry name" value="De-COase2_pyr-phos_BS"/>
</dbReference>
<dbReference type="FunFam" id="3.20.20.10:FF:000005">
    <property type="entry name" value="Ornithine decarboxylase"/>
    <property type="match status" value="1"/>
</dbReference>
<sequence>MEASRLAATNEPDAEKAFFVADLSQVYKQHERWQRCLPGIEPFYAIKCNPDPYVLRLLASLGTGFDCASNGEISQVLKLGVDPSRIIFANPCKATSFVKNAAKAGVDMMTFDNVDELYKIARVHSGAKLVVRILTDDSKSLCRLGLKFGAPLVTVPGLLAKARELRLDVIGVSFHVGSGNFDSNAFADAVIRARTAFDMGKEAGYDFQLLDVGGGFEDANFEPTAAILAHALDIHFPDRQRLRIIAEPGRFYVSKAFSLAANIIARRARNADGSSDAEMDADQPSVMYYINDGVYGAFNCILFDHQKVHPRVLSLHGSFHVPASEPLGACSVWGPTCDSIDCVCPVTHLPSGLQVGDWLGFDNMGAYTICAASQFNGFEVSNVIYTTGGGCGAAEVRSSLAAFAKAGYGL</sequence>
<evidence type="ECO:0000313" key="11">
    <source>
        <dbReference type="EMBL" id="KDQ58978.1"/>
    </source>
</evidence>
<feature type="domain" description="Orn/DAP/Arg decarboxylase 2 N-terminal" evidence="10">
    <location>
        <begin position="24"/>
        <end position="254"/>
    </location>
</feature>
<dbReference type="InterPro" id="IPR002433">
    <property type="entry name" value="Orn_de-COase"/>
</dbReference>
<evidence type="ECO:0000256" key="1">
    <source>
        <dbReference type="ARBA" id="ARBA00001933"/>
    </source>
</evidence>
<keyword evidence="4" id="KW-0456">Lyase</keyword>
<protein>
    <recommendedName>
        <fullName evidence="6">ornithine decarboxylase</fullName>
        <ecNumber evidence="6">4.1.1.17</ecNumber>
    </recommendedName>
</protein>
<evidence type="ECO:0000256" key="3">
    <source>
        <dbReference type="ARBA" id="ARBA00022898"/>
    </source>
</evidence>
<dbReference type="HOGENOM" id="CLU_026444_1_2_1"/>
<dbReference type="OrthoDB" id="5034579at2759"/>
<dbReference type="Proteomes" id="UP000027265">
    <property type="component" value="Unassembled WGS sequence"/>
</dbReference>
<name>A0A067PVZ0_9AGAM</name>
<dbReference type="CDD" id="cd00622">
    <property type="entry name" value="PLPDE_III_ODC"/>
    <property type="match status" value="1"/>
</dbReference>
<dbReference type="PANTHER" id="PTHR11482">
    <property type="entry name" value="ARGININE/DIAMINOPIMELATE/ORNITHINE DECARBOXYLASE"/>
    <property type="match status" value="1"/>
</dbReference>
<dbReference type="InterPro" id="IPR029066">
    <property type="entry name" value="PLP-binding_barrel"/>
</dbReference>
<evidence type="ECO:0000256" key="4">
    <source>
        <dbReference type="ARBA" id="ARBA00023239"/>
    </source>
</evidence>
<evidence type="ECO:0000256" key="5">
    <source>
        <dbReference type="ARBA" id="ARBA00034115"/>
    </source>
</evidence>
<evidence type="ECO:0000259" key="10">
    <source>
        <dbReference type="Pfam" id="PF02784"/>
    </source>
</evidence>
<reference evidence="12" key="1">
    <citation type="journal article" date="2014" name="Proc. Natl. Acad. Sci. U.S.A.">
        <title>Extensive sampling of basidiomycete genomes demonstrates inadequacy of the white-rot/brown-rot paradigm for wood decay fungi.</title>
        <authorList>
            <person name="Riley R."/>
            <person name="Salamov A.A."/>
            <person name="Brown D.W."/>
            <person name="Nagy L.G."/>
            <person name="Floudas D."/>
            <person name="Held B.W."/>
            <person name="Levasseur A."/>
            <person name="Lombard V."/>
            <person name="Morin E."/>
            <person name="Otillar R."/>
            <person name="Lindquist E.A."/>
            <person name="Sun H."/>
            <person name="LaButti K.M."/>
            <person name="Schmutz J."/>
            <person name="Jabbour D."/>
            <person name="Luo H."/>
            <person name="Baker S.E."/>
            <person name="Pisabarro A.G."/>
            <person name="Walton J.D."/>
            <person name="Blanchette R.A."/>
            <person name="Henrissat B."/>
            <person name="Martin F."/>
            <person name="Cullen D."/>
            <person name="Hibbett D.S."/>
            <person name="Grigoriev I.V."/>
        </authorList>
    </citation>
    <scope>NUCLEOTIDE SEQUENCE [LARGE SCALE GENOMIC DNA]</scope>
    <source>
        <strain evidence="12">MUCL 33604</strain>
    </source>
</reference>
<dbReference type="GO" id="GO:0033387">
    <property type="term" value="P:putrescine biosynthetic process from arginine, via ornithine"/>
    <property type="evidence" value="ECO:0007669"/>
    <property type="project" value="TreeGrafter"/>
</dbReference>
<dbReference type="Gene3D" id="3.20.20.10">
    <property type="entry name" value="Alanine racemase"/>
    <property type="match status" value="1"/>
</dbReference>
<evidence type="ECO:0000313" key="12">
    <source>
        <dbReference type="Proteomes" id="UP000027265"/>
    </source>
</evidence>
<evidence type="ECO:0000256" key="7">
    <source>
        <dbReference type="ARBA" id="ARBA00046672"/>
    </source>
</evidence>
<comment type="similarity">
    <text evidence="2">Belongs to the Orn/Lys/Arg decarboxylase class-II family.</text>
</comment>
<dbReference type="SUPFAM" id="SSF50621">
    <property type="entry name" value="Alanine racemase C-terminal domain-like"/>
    <property type="match status" value="1"/>
</dbReference>
<comment type="subunit">
    <text evidence="7">Homodimer. Only the dimer is catalytically active, as the active sites are constructed of residues from both monomers.</text>
</comment>
<comment type="cofactor">
    <cofactor evidence="1 9">
        <name>pyridoxal 5'-phosphate</name>
        <dbReference type="ChEBI" id="CHEBI:597326"/>
    </cofactor>
</comment>
<dbReference type="PRINTS" id="PR01179">
    <property type="entry name" value="ODADCRBXLASE"/>
</dbReference>
<dbReference type="InterPro" id="IPR009006">
    <property type="entry name" value="Ala_racemase/Decarboxylase_C"/>
</dbReference>
<comment type="pathway">
    <text evidence="5">Amine and polyamine biosynthesis; putrescine biosynthesis via L-ornithine pathway; putrescine from L-ornithine: step 1/1.</text>
</comment>
<dbReference type="InterPro" id="IPR022644">
    <property type="entry name" value="De-COase2_N"/>
</dbReference>
<dbReference type="PRINTS" id="PR01182">
    <property type="entry name" value="ORNDCRBXLASE"/>
</dbReference>
<dbReference type="InterPro" id="IPR000183">
    <property type="entry name" value="Orn/DAP/Arg_de-COase"/>
</dbReference>
<evidence type="ECO:0000256" key="9">
    <source>
        <dbReference type="PIRSR" id="PIRSR600183-50"/>
    </source>
</evidence>
<accession>A0A067PVZ0</accession>
<keyword evidence="12" id="KW-1185">Reference proteome</keyword>
<feature type="active site" description="Proton donor" evidence="9">
    <location>
        <position position="337"/>
    </location>
</feature>